<dbReference type="SUPFAM" id="SSF53756">
    <property type="entry name" value="UDP-Glycosyltransferase/glycogen phosphorylase"/>
    <property type="match status" value="1"/>
</dbReference>
<proteinExistence type="predicted"/>
<protein>
    <submittedName>
        <fullName evidence="2">Glycosyltransferase family 1 protein</fullName>
    </submittedName>
</protein>
<dbReference type="Gene3D" id="3.40.50.2000">
    <property type="entry name" value="Glycogen Phosphorylase B"/>
    <property type="match status" value="2"/>
</dbReference>
<dbReference type="InterPro" id="IPR028098">
    <property type="entry name" value="Glyco_trans_4-like_N"/>
</dbReference>
<dbReference type="PANTHER" id="PTHR45947:SF3">
    <property type="entry name" value="SULFOQUINOVOSYL TRANSFERASE SQD2"/>
    <property type="match status" value="1"/>
</dbReference>
<reference evidence="3" key="1">
    <citation type="submission" date="2018-05" db="EMBL/GenBank/DDBJ databases">
        <authorList>
            <person name="Li X."/>
        </authorList>
    </citation>
    <scope>NUCLEOTIDE SEQUENCE [LARGE SCALE GENOMIC DNA]</scope>
    <source>
        <strain evidence="3">YIM 73061</strain>
    </source>
</reference>
<dbReference type="PANTHER" id="PTHR45947">
    <property type="entry name" value="SULFOQUINOVOSYL TRANSFERASE SQD2"/>
    <property type="match status" value="1"/>
</dbReference>
<gene>
    <name evidence="2" type="ORF">DJ018_10555</name>
</gene>
<dbReference type="Pfam" id="PF13692">
    <property type="entry name" value="Glyco_trans_1_4"/>
    <property type="match status" value="1"/>
</dbReference>
<name>A0A328AEK4_9CAUL</name>
<dbReference type="Pfam" id="PF13439">
    <property type="entry name" value="Glyco_transf_4"/>
    <property type="match status" value="1"/>
</dbReference>
<evidence type="ECO:0000313" key="2">
    <source>
        <dbReference type="EMBL" id="RAK52636.1"/>
    </source>
</evidence>
<dbReference type="Proteomes" id="UP000249725">
    <property type="component" value="Unassembled WGS sequence"/>
</dbReference>
<dbReference type="AlphaFoldDB" id="A0A328AEK4"/>
<dbReference type="RefSeq" id="WP_111514921.1">
    <property type="nucleotide sequence ID" value="NZ_QFYR01000002.1"/>
</dbReference>
<comment type="caution">
    <text evidence="2">The sequence shown here is derived from an EMBL/GenBank/DDBJ whole genome shotgun (WGS) entry which is preliminary data.</text>
</comment>
<keyword evidence="2" id="KW-0808">Transferase</keyword>
<organism evidence="2 3">
    <name type="scientific">Phenylobacterium deserti</name>
    <dbReference type="NCBI Taxonomy" id="1914756"/>
    <lineage>
        <taxon>Bacteria</taxon>
        <taxon>Pseudomonadati</taxon>
        <taxon>Pseudomonadota</taxon>
        <taxon>Alphaproteobacteria</taxon>
        <taxon>Caulobacterales</taxon>
        <taxon>Caulobacteraceae</taxon>
        <taxon>Phenylobacterium</taxon>
    </lineage>
</organism>
<evidence type="ECO:0000313" key="3">
    <source>
        <dbReference type="Proteomes" id="UP000249725"/>
    </source>
</evidence>
<feature type="domain" description="Glycosyltransferase subfamily 4-like N-terminal" evidence="1">
    <location>
        <begin position="13"/>
        <end position="173"/>
    </location>
</feature>
<dbReference type="EMBL" id="QFYR01000002">
    <property type="protein sequence ID" value="RAK52636.1"/>
    <property type="molecule type" value="Genomic_DNA"/>
</dbReference>
<evidence type="ECO:0000259" key="1">
    <source>
        <dbReference type="Pfam" id="PF13439"/>
    </source>
</evidence>
<dbReference type="GO" id="GO:0016758">
    <property type="term" value="F:hexosyltransferase activity"/>
    <property type="evidence" value="ECO:0007669"/>
    <property type="project" value="TreeGrafter"/>
</dbReference>
<accession>A0A328AEK4</accession>
<dbReference type="CDD" id="cd03801">
    <property type="entry name" value="GT4_PimA-like"/>
    <property type="match status" value="1"/>
</dbReference>
<sequence length="369" mass="40665">MKILHLVHIPRHSGAEVLARDLCIQHRILGARSAIASNAPAAEAFEPELAALAEAGVELYVPREELYGLARSRNFARAFAAFEPDVVFAHSLLPALYGRIALAMVRRRPPIHFVLHSSTNDFSNWKARWAERMLVPLTRSVIAVAEPAAANYKRNVPWGPEPQVISNGVDVERFRTTSEKRKEVRDHLQIRPHERILLQLGRIAPIKQQCFAVKSLMNVLASNPSASLWFAGVVEDENYLRELVAAIEGTGLGGRIRFLGPRRDVPNLLAAADVYLMPSIAEQHSIALLEALSSGVPVVASDIPSFAFARYMPGVTLVPLDNSDELAASVADQLRRSERYVRDLSDYDAGRTARDYLKIAGFASDVGPA</sequence>
<dbReference type="OrthoDB" id="9806708at2"/>
<dbReference type="InterPro" id="IPR050194">
    <property type="entry name" value="Glycosyltransferase_grp1"/>
</dbReference>
<keyword evidence="3" id="KW-1185">Reference proteome</keyword>